<dbReference type="PANTHER" id="PTHR42928:SF5">
    <property type="entry name" value="BLR1237 PROTEIN"/>
    <property type="match status" value="1"/>
</dbReference>
<dbReference type="Pfam" id="PF03401">
    <property type="entry name" value="TctC"/>
    <property type="match status" value="1"/>
</dbReference>
<dbReference type="SUPFAM" id="SSF53850">
    <property type="entry name" value="Periplasmic binding protein-like II"/>
    <property type="match status" value="1"/>
</dbReference>
<accession>A0A1W6YPY4</accession>
<keyword evidence="4" id="KW-1185">Reference proteome</keyword>
<organism evidence="3 4">
    <name type="scientific">Bordetella genomosp. 8</name>
    <dbReference type="NCBI Taxonomy" id="1416806"/>
    <lineage>
        <taxon>Bacteria</taxon>
        <taxon>Pseudomonadati</taxon>
        <taxon>Pseudomonadota</taxon>
        <taxon>Betaproteobacteria</taxon>
        <taxon>Burkholderiales</taxon>
        <taxon>Alcaligenaceae</taxon>
        <taxon>Bordetella</taxon>
    </lineage>
</organism>
<protein>
    <submittedName>
        <fullName evidence="3">ABC transporter substrate-binding protein</fullName>
    </submittedName>
</protein>
<name>A0A1W6YPY4_9BORD</name>
<dbReference type="PANTHER" id="PTHR42928">
    <property type="entry name" value="TRICARBOXYLATE-BINDING PROTEIN"/>
    <property type="match status" value="1"/>
</dbReference>
<sequence>MRFRRLGDAPAHERTIVRSYERTNGRLDGRIARPNTKTPRTSRTLRRQDVQKPSCLTVLAASCAAVAILGAAPARAADTFPAKPLTLVIPYPPGGPTDAMGRTLATEISHYLPQPMIVENRAGANGNIGAEFVARAQPDGYTLMFGTSGPLAINSSLYSQINYDPVKSYAPVIHVGYLPNILVVNPSIPAKTVPELVAYSKTRPGKLAFASSGTGASSHLAGVMFNSLAGTDFLHIPYKGTGPALNDLLGDHVAMSFTDVLTAKPFVESGKLRALGVTTAKRSRALPDVPTVAEQGYPGYDVSVFFGIVAPANTPADRIAILNKAFVQALNSDKVKALFASQGLEAAPDHSPQALGAFIAEEKAKWAKVIQSSGIPLN</sequence>
<dbReference type="EMBL" id="CP021108">
    <property type="protein sequence ID" value="ARP83142.1"/>
    <property type="molecule type" value="Genomic_DNA"/>
</dbReference>
<dbReference type="CDD" id="cd13578">
    <property type="entry name" value="PBP2_Bug27"/>
    <property type="match status" value="1"/>
</dbReference>
<gene>
    <name evidence="3" type="ORF">CAL12_21525</name>
</gene>
<feature type="region of interest" description="Disordered" evidence="2">
    <location>
        <begin position="28"/>
        <end position="48"/>
    </location>
</feature>
<dbReference type="InterPro" id="IPR005064">
    <property type="entry name" value="BUG"/>
</dbReference>
<comment type="similarity">
    <text evidence="1">Belongs to the UPF0065 (bug) family.</text>
</comment>
<dbReference type="AlphaFoldDB" id="A0A1W6YPY4"/>
<reference evidence="3 4" key="1">
    <citation type="submission" date="2017-05" db="EMBL/GenBank/DDBJ databases">
        <title>Complete and WGS of Bordetella genogroups.</title>
        <authorList>
            <person name="Spilker T."/>
            <person name="LiPuma J."/>
        </authorList>
    </citation>
    <scope>NUCLEOTIDE SEQUENCE [LARGE SCALE GENOMIC DNA]</scope>
    <source>
        <strain evidence="3 4">AU19157</strain>
    </source>
</reference>
<dbReference type="Gene3D" id="3.40.190.10">
    <property type="entry name" value="Periplasmic binding protein-like II"/>
    <property type="match status" value="1"/>
</dbReference>
<evidence type="ECO:0000313" key="3">
    <source>
        <dbReference type="EMBL" id="ARP83142.1"/>
    </source>
</evidence>
<proteinExistence type="inferred from homology"/>
<dbReference type="Gene3D" id="3.40.190.150">
    <property type="entry name" value="Bordetella uptake gene, domain 1"/>
    <property type="match status" value="1"/>
</dbReference>
<dbReference type="KEGG" id="bgv:CAL12_21525"/>
<evidence type="ECO:0000256" key="1">
    <source>
        <dbReference type="ARBA" id="ARBA00006987"/>
    </source>
</evidence>
<evidence type="ECO:0000313" key="4">
    <source>
        <dbReference type="Proteomes" id="UP000194151"/>
    </source>
</evidence>
<evidence type="ECO:0000256" key="2">
    <source>
        <dbReference type="SAM" id="MobiDB-lite"/>
    </source>
</evidence>
<dbReference type="Proteomes" id="UP000194151">
    <property type="component" value="Chromosome"/>
</dbReference>
<dbReference type="STRING" id="1416806.CAL12_21525"/>
<dbReference type="OrthoDB" id="8678477at2"/>
<dbReference type="InterPro" id="IPR042100">
    <property type="entry name" value="Bug_dom1"/>
</dbReference>